<organism evidence="2 3">
    <name type="scientific">Symbiodinium pilosum</name>
    <name type="common">Dinoflagellate</name>
    <dbReference type="NCBI Taxonomy" id="2952"/>
    <lineage>
        <taxon>Eukaryota</taxon>
        <taxon>Sar</taxon>
        <taxon>Alveolata</taxon>
        <taxon>Dinophyceae</taxon>
        <taxon>Suessiales</taxon>
        <taxon>Symbiodiniaceae</taxon>
        <taxon>Symbiodinium</taxon>
    </lineage>
</organism>
<feature type="region of interest" description="Disordered" evidence="1">
    <location>
        <begin position="48"/>
        <end position="75"/>
    </location>
</feature>
<keyword evidence="3" id="KW-1185">Reference proteome</keyword>
<dbReference type="OrthoDB" id="10551504at2759"/>
<protein>
    <submittedName>
        <fullName evidence="2">Uncharacterized protein</fullName>
    </submittedName>
</protein>
<evidence type="ECO:0000313" key="2">
    <source>
        <dbReference type="EMBL" id="CAE7665120.1"/>
    </source>
</evidence>
<evidence type="ECO:0000313" key="3">
    <source>
        <dbReference type="Proteomes" id="UP000649617"/>
    </source>
</evidence>
<proteinExistence type="predicted"/>
<evidence type="ECO:0000256" key="1">
    <source>
        <dbReference type="SAM" id="MobiDB-lite"/>
    </source>
</evidence>
<sequence length="207" mass="23259">MLSAKDLVALVHQKAYELEECDTQDIEEAKRCKKKALKEKKAELTKKETELKNQKIRKPASKSNASTSDDDDVDSNWELVNDVQEQVDDIKDDVKDLEAAIKELEAEANSFRKAQQATCKKLEPCTRILQLAVEICCTTFREQVAEEEKSALRATLESFRTNICKPMSTFMSMTQQAKSMFMECSSVSPPLLVVNGSSSKLALQDAE</sequence>
<name>A0A812W9G6_SYMPI</name>
<dbReference type="AlphaFoldDB" id="A0A812W9G6"/>
<comment type="caution">
    <text evidence="2">The sequence shown here is derived from an EMBL/GenBank/DDBJ whole genome shotgun (WGS) entry which is preliminary data.</text>
</comment>
<reference evidence="2" key="1">
    <citation type="submission" date="2021-02" db="EMBL/GenBank/DDBJ databases">
        <authorList>
            <person name="Dougan E. K."/>
            <person name="Rhodes N."/>
            <person name="Thang M."/>
            <person name="Chan C."/>
        </authorList>
    </citation>
    <scope>NUCLEOTIDE SEQUENCE</scope>
</reference>
<accession>A0A812W9G6</accession>
<dbReference type="EMBL" id="CAJNIZ010043640">
    <property type="protein sequence ID" value="CAE7665120.1"/>
    <property type="molecule type" value="Genomic_DNA"/>
</dbReference>
<gene>
    <name evidence="2" type="ORF">SPIL2461_LOCUS18176</name>
</gene>
<dbReference type="Proteomes" id="UP000649617">
    <property type="component" value="Unassembled WGS sequence"/>
</dbReference>